<evidence type="ECO:0000259" key="16">
    <source>
        <dbReference type="PROSITE" id="PS50109"/>
    </source>
</evidence>
<keyword evidence="4" id="KW-1003">Cell membrane</keyword>
<evidence type="ECO:0000256" key="6">
    <source>
        <dbReference type="ARBA" id="ARBA00022553"/>
    </source>
</evidence>
<evidence type="ECO:0000256" key="14">
    <source>
        <dbReference type="ARBA" id="ARBA00023136"/>
    </source>
</evidence>
<evidence type="ECO:0000256" key="13">
    <source>
        <dbReference type="ARBA" id="ARBA00023012"/>
    </source>
</evidence>
<feature type="transmembrane region" description="Helical" evidence="15">
    <location>
        <begin position="197"/>
        <end position="216"/>
    </location>
</feature>
<evidence type="ECO:0000256" key="5">
    <source>
        <dbReference type="ARBA" id="ARBA00022519"/>
    </source>
</evidence>
<dbReference type="SUPFAM" id="SSF47384">
    <property type="entry name" value="Homodimeric domain of signal transducing histidine kinase"/>
    <property type="match status" value="1"/>
</dbReference>
<dbReference type="GO" id="GO:0000155">
    <property type="term" value="F:phosphorelay sensor kinase activity"/>
    <property type="evidence" value="ECO:0007669"/>
    <property type="project" value="InterPro"/>
</dbReference>
<dbReference type="SUPFAM" id="SSF55874">
    <property type="entry name" value="ATPase domain of HSP90 chaperone/DNA topoisomerase II/histidine kinase"/>
    <property type="match status" value="1"/>
</dbReference>
<keyword evidence="12 15" id="KW-1133">Transmembrane helix</keyword>
<dbReference type="InterPro" id="IPR003594">
    <property type="entry name" value="HATPase_dom"/>
</dbReference>
<keyword evidence="9" id="KW-0547">Nucleotide-binding</keyword>
<keyword evidence="21" id="KW-1185">Reference proteome</keyword>
<dbReference type="EMBL" id="MKCS01000002">
    <property type="protein sequence ID" value="OHX11351.1"/>
    <property type="molecule type" value="Genomic_DNA"/>
</dbReference>
<evidence type="ECO:0000256" key="12">
    <source>
        <dbReference type="ARBA" id="ARBA00022989"/>
    </source>
</evidence>
<dbReference type="PANTHER" id="PTHR44936">
    <property type="entry name" value="SENSOR PROTEIN CREC"/>
    <property type="match status" value="1"/>
</dbReference>
<keyword evidence="8 15" id="KW-0812">Transmembrane</keyword>
<dbReference type="PROSITE" id="PS50885">
    <property type="entry name" value="HAMP"/>
    <property type="match status" value="1"/>
</dbReference>
<dbReference type="SMART" id="SM00304">
    <property type="entry name" value="HAMP"/>
    <property type="match status" value="1"/>
</dbReference>
<feature type="transmembrane region" description="Helical" evidence="15">
    <location>
        <begin position="12"/>
        <end position="33"/>
    </location>
</feature>
<dbReference type="OrthoDB" id="9804645at2"/>
<dbReference type="InterPro" id="IPR003661">
    <property type="entry name" value="HisK_dim/P_dom"/>
</dbReference>
<comment type="subcellular location">
    <subcellularLocation>
        <location evidence="2">Cell inner membrane</location>
        <topology evidence="2">Multi-pass membrane protein</topology>
    </subcellularLocation>
</comment>
<keyword evidence="14 15" id="KW-0472">Membrane</keyword>
<evidence type="ECO:0000256" key="1">
    <source>
        <dbReference type="ARBA" id="ARBA00000085"/>
    </source>
</evidence>
<protein>
    <recommendedName>
        <fullName evidence="3">histidine kinase</fullName>
        <ecNumber evidence="3">2.7.13.3</ecNumber>
    </recommendedName>
</protein>
<evidence type="ECO:0000256" key="8">
    <source>
        <dbReference type="ARBA" id="ARBA00022692"/>
    </source>
</evidence>
<accession>A0A1S1WVS1</accession>
<dbReference type="Pfam" id="PF00672">
    <property type="entry name" value="HAMP"/>
    <property type="match status" value="1"/>
</dbReference>
<name>A0A1S1WVS1_9NEIS</name>
<dbReference type="RefSeq" id="WP_071114004.1">
    <property type="nucleotide sequence ID" value="NZ_MKCS01000002.1"/>
</dbReference>
<keyword evidence="13" id="KW-0902">Two-component regulatory system</keyword>
<dbReference type="Proteomes" id="UP000180088">
    <property type="component" value="Unassembled WGS sequence"/>
</dbReference>
<evidence type="ECO:0000256" key="2">
    <source>
        <dbReference type="ARBA" id="ARBA00004429"/>
    </source>
</evidence>
<dbReference type="InterPro" id="IPR005467">
    <property type="entry name" value="His_kinase_dom"/>
</dbReference>
<keyword evidence="6" id="KW-0597">Phosphoprotein</keyword>
<dbReference type="InterPro" id="IPR036890">
    <property type="entry name" value="HATPase_C_sf"/>
</dbReference>
<keyword evidence="5" id="KW-0997">Cell inner membrane</keyword>
<keyword evidence="7" id="KW-0808">Transferase</keyword>
<reference evidence="20 21" key="1">
    <citation type="submission" date="2016-09" db="EMBL/GenBank/DDBJ databases">
        <title>Chromobacterium muskegensis sp. nov., an insecticidal bacterium isolated from Sphagnum bogs.</title>
        <authorList>
            <person name="Sparks M.E."/>
            <person name="Blackburn M.B."/>
            <person name="Gundersen-Rindal D.E."/>
            <person name="Mitchell A."/>
            <person name="Farrar R."/>
            <person name="Kuhar D."/>
        </authorList>
    </citation>
    <scope>NUCLEOTIDE SEQUENCE [LARGE SCALE GENOMIC DNA]</scope>
    <source>
        <strain evidence="19 21">14B-1</strain>
        <strain evidence="18 20">37-2</strain>
    </source>
</reference>
<dbReference type="PANTHER" id="PTHR44936:SF5">
    <property type="entry name" value="SENSOR HISTIDINE KINASE ENVZ"/>
    <property type="match status" value="1"/>
</dbReference>
<evidence type="ECO:0000256" key="10">
    <source>
        <dbReference type="ARBA" id="ARBA00022777"/>
    </source>
</evidence>
<sequence length="486" mass="54259">MRHLPRTLYGQLLLTLLTSVLLANVIGIGLVLTDRERLTRTLRAEYVAQHLADMINLLDETAAANRPKLASALSSPSAQVLLDHPWVERNSGWPEASKLCQLIRTDLNFPYRMQVLSFREDTPDAVEDLLRPFLAPGQHVFTPGKQFWVQALPSKLGEGEAEFKIQMATVQVRLRDGMVATFRIGQIASAVETPWRVTAWLLLVALVVAAVSAWAVRRLTRPLAVFSQAATGLAANLDQPPLPETGTQEVVNSTRAFNRMQKELQRYLQTRSQMLAGVSHDLRLPITRIRLRLEQLGESPARQAIERDLEEMDQLIGDTLAYLRMGQRSESCVLLNVDAMLEGVIEDVEALGAEVVYRSEPVKPLCARPQALRRCIANLLENARRYGSGPIEVRLREREGRLEIQVRDHGPGIAEKDLDRVFEPYVRLEDSRARHTGGSGLGLAIARAIAREHHGDIQLFNHPMGGLCAEMGFPVERSKCVPLNTI</sequence>
<dbReference type="CDD" id="cd00082">
    <property type="entry name" value="HisKA"/>
    <property type="match status" value="1"/>
</dbReference>
<dbReference type="InterPro" id="IPR004358">
    <property type="entry name" value="Sig_transdc_His_kin-like_C"/>
</dbReference>
<dbReference type="Pfam" id="PF00512">
    <property type="entry name" value="HisKA"/>
    <property type="match status" value="1"/>
</dbReference>
<dbReference type="SMART" id="SM00387">
    <property type="entry name" value="HATPase_c"/>
    <property type="match status" value="1"/>
</dbReference>
<organism evidence="18 20">
    <name type="scientific">Chromobacterium sphagni</name>
    <dbReference type="NCBI Taxonomy" id="1903179"/>
    <lineage>
        <taxon>Bacteria</taxon>
        <taxon>Pseudomonadati</taxon>
        <taxon>Pseudomonadota</taxon>
        <taxon>Betaproteobacteria</taxon>
        <taxon>Neisseriales</taxon>
        <taxon>Chromobacteriaceae</taxon>
        <taxon>Chromobacterium</taxon>
    </lineage>
</organism>
<dbReference type="Gene3D" id="3.30.565.10">
    <property type="entry name" value="Histidine kinase-like ATPase, C-terminal domain"/>
    <property type="match status" value="1"/>
</dbReference>
<dbReference type="STRING" id="1903179.BI347_16860"/>
<dbReference type="PROSITE" id="PS50109">
    <property type="entry name" value="HIS_KIN"/>
    <property type="match status" value="1"/>
</dbReference>
<dbReference type="PRINTS" id="PR00344">
    <property type="entry name" value="BCTRLSENSOR"/>
</dbReference>
<evidence type="ECO:0000259" key="17">
    <source>
        <dbReference type="PROSITE" id="PS50885"/>
    </source>
</evidence>
<dbReference type="InterPro" id="IPR050980">
    <property type="entry name" value="2C_sensor_his_kinase"/>
</dbReference>
<dbReference type="AlphaFoldDB" id="A0A1S1WVS1"/>
<keyword evidence="11" id="KW-0067">ATP-binding</keyword>
<dbReference type="Pfam" id="PF02518">
    <property type="entry name" value="HATPase_c"/>
    <property type="match status" value="1"/>
</dbReference>
<evidence type="ECO:0000313" key="19">
    <source>
        <dbReference type="EMBL" id="OHX18972.1"/>
    </source>
</evidence>
<evidence type="ECO:0000256" key="4">
    <source>
        <dbReference type="ARBA" id="ARBA00022475"/>
    </source>
</evidence>
<keyword evidence="10" id="KW-0418">Kinase</keyword>
<evidence type="ECO:0000313" key="20">
    <source>
        <dbReference type="Proteomes" id="UP000180088"/>
    </source>
</evidence>
<dbReference type="EC" id="2.7.13.3" evidence="3"/>
<dbReference type="Proteomes" id="UP000180280">
    <property type="component" value="Unassembled WGS sequence"/>
</dbReference>
<dbReference type="Gene3D" id="1.10.287.130">
    <property type="match status" value="1"/>
</dbReference>
<feature type="domain" description="Histidine kinase" evidence="16">
    <location>
        <begin position="277"/>
        <end position="477"/>
    </location>
</feature>
<evidence type="ECO:0000313" key="21">
    <source>
        <dbReference type="Proteomes" id="UP000180280"/>
    </source>
</evidence>
<dbReference type="GO" id="GO:0005524">
    <property type="term" value="F:ATP binding"/>
    <property type="evidence" value="ECO:0007669"/>
    <property type="project" value="UniProtKB-KW"/>
</dbReference>
<evidence type="ECO:0000313" key="18">
    <source>
        <dbReference type="EMBL" id="OHX11351.1"/>
    </source>
</evidence>
<dbReference type="InterPro" id="IPR036097">
    <property type="entry name" value="HisK_dim/P_sf"/>
</dbReference>
<evidence type="ECO:0000256" key="15">
    <source>
        <dbReference type="SAM" id="Phobius"/>
    </source>
</evidence>
<evidence type="ECO:0000256" key="7">
    <source>
        <dbReference type="ARBA" id="ARBA00022679"/>
    </source>
</evidence>
<dbReference type="InterPro" id="IPR003660">
    <property type="entry name" value="HAMP_dom"/>
</dbReference>
<feature type="domain" description="HAMP" evidence="17">
    <location>
        <begin position="217"/>
        <end position="269"/>
    </location>
</feature>
<comment type="caution">
    <text evidence="18">The sequence shown here is derived from an EMBL/GenBank/DDBJ whole genome shotgun (WGS) entry which is preliminary data.</text>
</comment>
<proteinExistence type="predicted"/>
<dbReference type="SMART" id="SM00388">
    <property type="entry name" value="HisKA"/>
    <property type="match status" value="1"/>
</dbReference>
<evidence type="ECO:0000256" key="3">
    <source>
        <dbReference type="ARBA" id="ARBA00012438"/>
    </source>
</evidence>
<gene>
    <name evidence="19" type="ORF">BI344_10145</name>
    <name evidence="18" type="ORF">BI347_16860</name>
</gene>
<dbReference type="EMBL" id="MKCT01000050">
    <property type="protein sequence ID" value="OHX18972.1"/>
    <property type="molecule type" value="Genomic_DNA"/>
</dbReference>
<comment type="catalytic activity">
    <reaction evidence="1">
        <text>ATP + protein L-histidine = ADP + protein N-phospho-L-histidine.</text>
        <dbReference type="EC" id="2.7.13.3"/>
    </reaction>
</comment>
<evidence type="ECO:0000256" key="11">
    <source>
        <dbReference type="ARBA" id="ARBA00022840"/>
    </source>
</evidence>
<dbReference type="GO" id="GO:0005886">
    <property type="term" value="C:plasma membrane"/>
    <property type="evidence" value="ECO:0007669"/>
    <property type="project" value="UniProtKB-SubCell"/>
</dbReference>
<evidence type="ECO:0000256" key="9">
    <source>
        <dbReference type="ARBA" id="ARBA00022741"/>
    </source>
</evidence>